<keyword evidence="3" id="KW-1185">Reference proteome</keyword>
<accession>A0ABV0S482</accession>
<evidence type="ECO:0000313" key="3">
    <source>
        <dbReference type="Proteomes" id="UP001434883"/>
    </source>
</evidence>
<feature type="region of interest" description="Disordered" evidence="1">
    <location>
        <begin position="85"/>
        <end position="138"/>
    </location>
</feature>
<gene>
    <name evidence="2" type="ORF">XENOCAPTIV_029670</name>
</gene>
<dbReference type="EMBL" id="JAHRIN010068093">
    <property type="protein sequence ID" value="MEQ2215253.1"/>
    <property type="molecule type" value="Genomic_DNA"/>
</dbReference>
<sequence>MKTRTTFHYSVALSRRFLHTSDSHGTMTCRKSLWTVQMRSPLQKMKERSVLMTCQRSQMLVLFRHLTIPPHFRLPWNHDLQEEPLECQEENSLRGTSPRYQESVELDPAPSTSGPCISRKRTREGDAEEELPAKRISR</sequence>
<reference evidence="2 3" key="1">
    <citation type="submission" date="2021-06" db="EMBL/GenBank/DDBJ databases">
        <authorList>
            <person name="Palmer J.M."/>
        </authorList>
    </citation>
    <scope>NUCLEOTIDE SEQUENCE [LARGE SCALE GENOMIC DNA]</scope>
    <source>
        <strain evidence="2 3">XC_2019</strain>
        <tissue evidence="2">Muscle</tissue>
    </source>
</reference>
<protein>
    <submittedName>
        <fullName evidence="2">Uncharacterized protein</fullName>
    </submittedName>
</protein>
<organism evidence="2 3">
    <name type="scientific">Xenoophorus captivus</name>
    <dbReference type="NCBI Taxonomy" id="1517983"/>
    <lineage>
        <taxon>Eukaryota</taxon>
        <taxon>Metazoa</taxon>
        <taxon>Chordata</taxon>
        <taxon>Craniata</taxon>
        <taxon>Vertebrata</taxon>
        <taxon>Euteleostomi</taxon>
        <taxon>Actinopterygii</taxon>
        <taxon>Neopterygii</taxon>
        <taxon>Teleostei</taxon>
        <taxon>Neoteleostei</taxon>
        <taxon>Acanthomorphata</taxon>
        <taxon>Ovalentaria</taxon>
        <taxon>Atherinomorphae</taxon>
        <taxon>Cyprinodontiformes</taxon>
        <taxon>Goodeidae</taxon>
        <taxon>Xenoophorus</taxon>
    </lineage>
</organism>
<name>A0ABV0S482_9TELE</name>
<dbReference type="Proteomes" id="UP001434883">
    <property type="component" value="Unassembled WGS sequence"/>
</dbReference>
<evidence type="ECO:0000256" key="1">
    <source>
        <dbReference type="SAM" id="MobiDB-lite"/>
    </source>
</evidence>
<proteinExistence type="predicted"/>
<comment type="caution">
    <text evidence="2">The sequence shown here is derived from an EMBL/GenBank/DDBJ whole genome shotgun (WGS) entry which is preliminary data.</text>
</comment>
<evidence type="ECO:0000313" key="2">
    <source>
        <dbReference type="EMBL" id="MEQ2215253.1"/>
    </source>
</evidence>